<evidence type="ECO:0000313" key="2">
    <source>
        <dbReference type="EMBL" id="MDQ1123972.1"/>
    </source>
</evidence>
<keyword evidence="1" id="KW-1133">Transmembrane helix</keyword>
<comment type="caution">
    <text evidence="2">The sequence shown here is derived from an EMBL/GenBank/DDBJ whole genome shotgun (WGS) entry which is preliminary data.</text>
</comment>
<keyword evidence="3" id="KW-1185">Reference proteome</keyword>
<organism evidence="2 3">
    <name type="scientific">Microbacterium trichothecenolyticum</name>
    <name type="common">Aureobacterium trichothecenolyticum</name>
    <dbReference type="NCBI Taxonomy" id="69370"/>
    <lineage>
        <taxon>Bacteria</taxon>
        <taxon>Bacillati</taxon>
        <taxon>Actinomycetota</taxon>
        <taxon>Actinomycetes</taxon>
        <taxon>Micrococcales</taxon>
        <taxon>Microbacteriaceae</taxon>
        <taxon>Microbacterium</taxon>
    </lineage>
</organism>
<evidence type="ECO:0000256" key="1">
    <source>
        <dbReference type="SAM" id="Phobius"/>
    </source>
</evidence>
<reference evidence="2 3" key="1">
    <citation type="submission" date="2023-07" db="EMBL/GenBank/DDBJ databases">
        <title>Functional and genomic diversity of the sorghum phyllosphere microbiome.</title>
        <authorList>
            <person name="Shade A."/>
        </authorList>
    </citation>
    <scope>NUCLEOTIDE SEQUENCE [LARGE SCALE GENOMIC DNA]</scope>
    <source>
        <strain evidence="2 3">SORGH_AS_1207</strain>
    </source>
</reference>
<protein>
    <submittedName>
        <fullName evidence="2">Uncharacterized protein</fullName>
    </submittedName>
</protein>
<proteinExistence type="predicted"/>
<keyword evidence="1" id="KW-0812">Transmembrane</keyword>
<sequence length="35" mass="3868">MTSCWPRKQARAWGVSHVAGVTFVMVGFLVFVLGE</sequence>
<keyword evidence="1" id="KW-0472">Membrane</keyword>
<dbReference type="EMBL" id="JAUTBF010000001">
    <property type="protein sequence ID" value="MDQ1123972.1"/>
    <property type="molecule type" value="Genomic_DNA"/>
</dbReference>
<dbReference type="Proteomes" id="UP001226691">
    <property type="component" value="Unassembled WGS sequence"/>
</dbReference>
<feature type="transmembrane region" description="Helical" evidence="1">
    <location>
        <begin position="12"/>
        <end position="33"/>
    </location>
</feature>
<name>A0ABU0TWD1_MICTR</name>
<gene>
    <name evidence="2" type="ORF">QE412_002545</name>
</gene>
<accession>A0ABU0TWD1</accession>
<evidence type="ECO:0000313" key="3">
    <source>
        <dbReference type="Proteomes" id="UP001226691"/>
    </source>
</evidence>